<dbReference type="InterPro" id="IPR036589">
    <property type="entry name" value="HCY_dom_sf"/>
</dbReference>
<dbReference type="Pfam" id="PF02574">
    <property type="entry name" value="S-methyl_trans"/>
    <property type="match status" value="1"/>
</dbReference>
<accession>A0A523RXI2</accession>
<proteinExistence type="predicted"/>
<name>A0A523RXI2_UNCAE</name>
<evidence type="ECO:0000256" key="2">
    <source>
        <dbReference type="ARBA" id="ARBA00022679"/>
    </source>
</evidence>
<protein>
    <recommendedName>
        <fullName evidence="4">Hcy-binding domain-containing protein</fullName>
    </recommendedName>
</protein>
<evidence type="ECO:0000256" key="3">
    <source>
        <dbReference type="PROSITE-ProRule" id="PRU00333"/>
    </source>
</evidence>
<dbReference type="SUPFAM" id="SSF82282">
    <property type="entry name" value="Homocysteine S-methyltransferase"/>
    <property type="match status" value="1"/>
</dbReference>
<organism evidence="5 6">
    <name type="scientific">Aerophobetes bacterium</name>
    <dbReference type="NCBI Taxonomy" id="2030807"/>
    <lineage>
        <taxon>Bacteria</taxon>
        <taxon>Candidatus Aerophobota</taxon>
    </lineage>
</organism>
<dbReference type="GO" id="GO:0008705">
    <property type="term" value="F:methionine synthase activity"/>
    <property type="evidence" value="ECO:0007669"/>
    <property type="project" value="TreeGrafter"/>
</dbReference>
<keyword evidence="1" id="KW-0489">Methyltransferase</keyword>
<dbReference type="Gene3D" id="3.20.20.330">
    <property type="entry name" value="Homocysteine-binding-like domain"/>
    <property type="match status" value="1"/>
</dbReference>
<dbReference type="GO" id="GO:0005829">
    <property type="term" value="C:cytosol"/>
    <property type="evidence" value="ECO:0007669"/>
    <property type="project" value="TreeGrafter"/>
</dbReference>
<dbReference type="Proteomes" id="UP000316360">
    <property type="component" value="Unassembled WGS sequence"/>
</dbReference>
<evidence type="ECO:0000313" key="6">
    <source>
        <dbReference type="Proteomes" id="UP000316360"/>
    </source>
</evidence>
<dbReference type="EMBL" id="SOKJ01000223">
    <property type="protein sequence ID" value="TET10485.1"/>
    <property type="molecule type" value="Genomic_DNA"/>
</dbReference>
<evidence type="ECO:0000259" key="4">
    <source>
        <dbReference type="PROSITE" id="PS50970"/>
    </source>
</evidence>
<comment type="caution">
    <text evidence="5">The sequence shown here is derived from an EMBL/GenBank/DDBJ whole genome shotgun (WGS) entry which is preliminary data.</text>
</comment>
<dbReference type="GO" id="GO:0032259">
    <property type="term" value="P:methylation"/>
    <property type="evidence" value="ECO:0007669"/>
    <property type="project" value="UniProtKB-KW"/>
</dbReference>
<feature type="domain" description="Hcy-binding" evidence="4">
    <location>
        <begin position="1"/>
        <end position="70"/>
    </location>
</feature>
<comment type="caution">
    <text evidence="3">Lacks conserved residue(s) required for the propagation of feature annotation.</text>
</comment>
<dbReference type="AlphaFoldDB" id="A0A523RXI2"/>
<keyword evidence="2" id="KW-0808">Transferase</keyword>
<dbReference type="PROSITE" id="PS50970">
    <property type="entry name" value="HCY"/>
    <property type="match status" value="1"/>
</dbReference>
<gene>
    <name evidence="5" type="ORF">E3J84_03960</name>
</gene>
<evidence type="ECO:0000256" key="1">
    <source>
        <dbReference type="ARBA" id="ARBA00022603"/>
    </source>
</evidence>
<dbReference type="InterPro" id="IPR003726">
    <property type="entry name" value="HCY_dom"/>
</dbReference>
<dbReference type="PANTHER" id="PTHR45833">
    <property type="entry name" value="METHIONINE SYNTHASE"/>
    <property type="match status" value="1"/>
</dbReference>
<reference evidence="5 6" key="1">
    <citation type="submission" date="2019-03" db="EMBL/GenBank/DDBJ databases">
        <title>Metabolic potential of uncultured bacteria and archaea associated with petroleum seepage in deep-sea sediments.</title>
        <authorList>
            <person name="Dong X."/>
            <person name="Hubert C."/>
        </authorList>
    </citation>
    <scope>NUCLEOTIDE SEQUENCE [LARGE SCALE GENOMIC DNA]</scope>
    <source>
        <strain evidence="5">E44_bin7</strain>
    </source>
</reference>
<evidence type="ECO:0000313" key="5">
    <source>
        <dbReference type="EMBL" id="TET10485.1"/>
    </source>
</evidence>
<dbReference type="InterPro" id="IPR050554">
    <property type="entry name" value="Met_Synthase/Corrinoid"/>
</dbReference>
<sequence length="73" mass="7577">MALFQSATSLPILVQPNAGKPKLVNNVTVYDIPPATFAAGIAKCLRTGGRLVGGCCGTSPEHIRAVANVLEEK</sequence>